<keyword evidence="1 6" id="KW-0963">Cytoplasm</keyword>
<dbReference type="InterPro" id="IPR002738">
    <property type="entry name" value="RNase_P_p30"/>
</dbReference>
<dbReference type="AlphaFoldDB" id="A0AAE4MKH1"/>
<proteinExistence type="inferred from homology"/>
<keyword evidence="2 6" id="KW-0819">tRNA processing</keyword>
<keyword evidence="3 6" id="KW-0540">Nuclease</keyword>
<evidence type="ECO:0000256" key="1">
    <source>
        <dbReference type="ARBA" id="ARBA00022490"/>
    </source>
</evidence>
<name>A0AAE4MKH1_9EURY</name>
<evidence type="ECO:0000256" key="6">
    <source>
        <dbReference type="HAMAP-Rule" id="MF_00756"/>
    </source>
</evidence>
<accession>A0AAE4MKH1</accession>
<comment type="subunit">
    <text evidence="6">Consists of a catalytic RNA component and at least 4-5 protein subunits.</text>
</comment>
<comment type="function">
    <text evidence="6">Part of ribonuclease P, a protein complex that generates mature tRNA molecules by cleaving their 5'-ends.</text>
</comment>
<comment type="similarity">
    <text evidence="6">Belongs to the eukaryotic/archaeal RNase P protein component 3 family.</text>
</comment>
<comment type="caution">
    <text evidence="7">The sequence shown here is derived from an EMBL/GenBank/DDBJ whole genome shotgun (WGS) entry which is preliminary data.</text>
</comment>
<evidence type="ECO:0000256" key="4">
    <source>
        <dbReference type="ARBA" id="ARBA00022759"/>
    </source>
</evidence>
<reference evidence="7" key="1">
    <citation type="submission" date="2023-06" db="EMBL/GenBank/DDBJ databases">
        <title>Genome sequence of Methanosarcinaceae archaeon Ag5.</title>
        <authorList>
            <person name="Protasov E."/>
            <person name="Platt K."/>
            <person name="Poehlein A."/>
            <person name="Daniel R."/>
            <person name="Brune A."/>
        </authorList>
    </citation>
    <scope>NUCLEOTIDE SEQUENCE</scope>
    <source>
        <strain evidence="7">Ag5</strain>
    </source>
</reference>
<dbReference type="HAMAP" id="MF_00756">
    <property type="entry name" value="RNase_P_3"/>
    <property type="match status" value="1"/>
</dbReference>
<keyword evidence="8" id="KW-1185">Reference proteome</keyword>
<dbReference type="GO" id="GO:0005737">
    <property type="term" value="C:cytoplasm"/>
    <property type="evidence" value="ECO:0007669"/>
    <property type="project" value="UniProtKB-SubCell"/>
</dbReference>
<keyword evidence="5 6" id="KW-0378">Hydrolase</keyword>
<evidence type="ECO:0000256" key="2">
    <source>
        <dbReference type="ARBA" id="ARBA00022694"/>
    </source>
</evidence>
<dbReference type="InterPro" id="IPR016195">
    <property type="entry name" value="Pol/histidinol_Pase-like"/>
</dbReference>
<dbReference type="EC" id="3.1.26.5" evidence="6"/>
<organism evidence="7 8">
    <name type="scientific">Methanolapillus africanus</name>
    <dbReference type="NCBI Taxonomy" id="3028297"/>
    <lineage>
        <taxon>Archaea</taxon>
        <taxon>Methanobacteriati</taxon>
        <taxon>Methanobacteriota</taxon>
        <taxon>Stenosarchaea group</taxon>
        <taxon>Methanomicrobia</taxon>
        <taxon>Methanosarcinales</taxon>
        <taxon>Methanosarcinaceae</taxon>
        <taxon>Methanolapillus</taxon>
    </lineage>
</organism>
<dbReference type="GO" id="GO:0030677">
    <property type="term" value="C:ribonuclease P complex"/>
    <property type="evidence" value="ECO:0007669"/>
    <property type="project" value="UniProtKB-UniRule"/>
</dbReference>
<evidence type="ECO:0000256" key="3">
    <source>
        <dbReference type="ARBA" id="ARBA00022722"/>
    </source>
</evidence>
<dbReference type="InterPro" id="IPR023539">
    <property type="entry name" value="RNase_P_comp-3_arc"/>
</dbReference>
<evidence type="ECO:0000313" key="8">
    <source>
        <dbReference type="Proteomes" id="UP001271789"/>
    </source>
</evidence>
<dbReference type="Proteomes" id="UP001271789">
    <property type="component" value="Unassembled WGS sequence"/>
</dbReference>
<dbReference type="Gene3D" id="3.20.20.140">
    <property type="entry name" value="Metal-dependent hydrolases"/>
    <property type="match status" value="1"/>
</dbReference>
<dbReference type="GO" id="GO:0004526">
    <property type="term" value="F:ribonuclease P activity"/>
    <property type="evidence" value="ECO:0007669"/>
    <property type="project" value="UniProtKB-UniRule"/>
</dbReference>
<gene>
    <name evidence="6" type="primary">rnp3</name>
    <name evidence="7" type="ORF">MsAg5_11810</name>
</gene>
<sequence>MADSAKSGTFDFVSAALFDESDESASFFSSGNMQAASNEPPLLSLFEKFRFSDIVVLKTADSDASVSSGFQSNHPSNLSDLSKLSSKLSFYSGVEMSPSSTGDLTSQMQKFRKKADFLSVRSADEKIIRAAVESNHIDLINPISISVRDNGYGRGSSYNTAIGQINHIVAKLAADNHLAFGFDLFPFLQTRGFRRSKLLAGVFEMIPILQKYDVPILVFSGAKSVYDLRDSYALVAFGKLLGLSEADAKKAVYDSPKTVIDERRKILSGLKLSNGVEIEELDINVGDKDKGEI</sequence>
<keyword evidence="4 6" id="KW-0255">Endonuclease</keyword>
<comment type="catalytic activity">
    <reaction evidence="6">
        <text>Endonucleolytic cleavage of RNA, removing 5'-extranucleotides from tRNA precursor.</text>
        <dbReference type="EC" id="3.1.26.5"/>
    </reaction>
</comment>
<evidence type="ECO:0000313" key="7">
    <source>
        <dbReference type="EMBL" id="MDV0447298.1"/>
    </source>
</evidence>
<dbReference type="GO" id="GO:0001682">
    <property type="term" value="P:tRNA 5'-leader removal"/>
    <property type="evidence" value="ECO:0007669"/>
    <property type="project" value="UniProtKB-UniRule"/>
</dbReference>
<dbReference type="RefSeq" id="WP_338099719.1">
    <property type="nucleotide sequence ID" value="NZ_JAWDKD010000018.1"/>
</dbReference>
<dbReference type="SUPFAM" id="SSF89550">
    <property type="entry name" value="PHP domain-like"/>
    <property type="match status" value="1"/>
</dbReference>
<comment type="subcellular location">
    <subcellularLocation>
        <location evidence="6">Cytoplasm</location>
    </subcellularLocation>
</comment>
<dbReference type="EMBL" id="JAWDKD010000018">
    <property type="protein sequence ID" value="MDV0447298.1"/>
    <property type="molecule type" value="Genomic_DNA"/>
</dbReference>
<dbReference type="Pfam" id="PF01876">
    <property type="entry name" value="RNase_P_p30"/>
    <property type="match status" value="1"/>
</dbReference>
<protein>
    <recommendedName>
        <fullName evidence="6">Ribonuclease P protein component 3</fullName>
        <shortName evidence="6">RNase P component 3</shortName>
        <ecNumber evidence="6">3.1.26.5</ecNumber>
    </recommendedName>
    <alternativeName>
        <fullName evidence="6">Rpp30</fullName>
    </alternativeName>
</protein>
<evidence type="ECO:0000256" key="5">
    <source>
        <dbReference type="ARBA" id="ARBA00022801"/>
    </source>
</evidence>